<name>A0AAD7R3W9_9TELE</name>
<dbReference type="AlphaFoldDB" id="A0AAD7R3W9"/>
<reference evidence="2" key="1">
    <citation type="journal article" date="2023" name="Science">
        <title>Genome structures resolve the early diversification of teleost fishes.</title>
        <authorList>
            <person name="Parey E."/>
            <person name="Louis A."/>
            <person name="Montfort J."/>
            <person name="Bouchez O."/>
            <person name="Roques C."/>
            <person name="Iampietro C."/>
            <person name="Lluch J."/>
            <person name="Castinel A."/>
            <person name="Donnadieu C."/>
            <person name="Desvignes T."/>
            <person name="Floi Bucao C."/>
            <person name="Jouanno E."/>
            <person name="Wen M."/>
            <person name="Mejri S."/>
            <person name="Dirks R."/>
            <person name="Jansen H."/>
            <person name="Henkel C."/>
            <person name="Chen W.J."/>
            <person name="Zahm M."/>
            <person name="Cabau C."/>
            <person name="Klopp C."/>
            <person name="Thompson A.W."/>
            <person name="Robinson-Rechavi M."/>
            <person name="Braasch I."/>
            <person name="Lecointre G."/>
            <person name="Bobe J."/>
            <person name="Postlethwait J.H."/>
            <person name="Berthelot C."/>
            <person name="Roest Crollius H."/>
            <person name="Guiguen Y."/>
        </authorList>
    </citation>
    <scope>NUCLEOTIDE SEQUENCE</scope>
    <source>
        <strain evidence="2">NC1722</strain>
    </source>
</reference>
<evidence type="ECO:0000313" key="2">
    <source>
        <dbReference type="EMBL" id="KAJ8362047.1"/>
    </source>
</evidence>
<sequence>MATYNANTVREEVGGTSALCRGRGSGDPGSQEHRRVHTDQPINYRRVGGCTFITSSAWRNDAQAATGGVGLMVSPEHERPSVGCTRTPTGSLVPRSREGQLAGCSPEERVTSWFTHFRDLLGTHPTVDGAEEEIPAVLTNLEIVMAPSQLRVLPQ</sequence>
<accession>A0AAD7R3W9</accession>
<evidence type="ECO:0000256" key="1">
    <source>
        <dbReference type="SAM" id="MobiDB-lite"/>
    </source>
</evidence>
<dbReference type="EMBL" id="JAINUG010000785">
    <property type="protein sequence ID" value="KAJ8362047.1"/>
    <property type="molecule type" value="Genomic_DNA"/>
</dbReference>
<comment type="caution">
    <text evidence="2">The sequence shown here is derived from an EMBL/GenBank/DDBJ whole genome shotgun (WGS) entry which is preliminary data.</text>
</comment>
<feature type="region of interest" description="Disordered" evidence="1">
    <location>
        <begin position="15"/>
        <end position="40"/>
    </location>
</feature>
<gene>
    <name evidence="2" type="ORF">AAFF_G00400130</name>
</gene>
<proteinExistence type="predicted"/>
<evidence type="ECO:0000313" key="3">
    <source>
        <dbReference type="Proteomes" id="UP001221898"/>
    </source>
</evidence>
<organism evidence="2 3">
    <name type="scientific">Aldrovandia affinis</name>
    <dbReference type="NCBI Taxonomy" id="143900"/>
    <lineage>
        <taxon>Eukaryota</taxon>
        <taxon>Metazoa</taxon>
        <taxon>Chordata</taxon>
        <taxon>Craniata</taxon>
        <taxon>Vertebrata</taxon>
        <taxon>Euteleostomi</taxon>
        <taxon>Actinopterygii</taxon>
        <taxon>Neopterygii</taxon>
        <taxon>Teleostei</taxon>
        <taxon>Notacanthiformes</taxon>
        <taxon>Halosauridae</taxon>
        <taxon>Aldrovandia</taxon>
    </lineage>
</organism>
<dbReference type="Proteomes" id="UP001221898">
    <property type="component" value="Unassembled WGS sequence"/>
</dbReference>
<protein>
    <submittedName>
        <fullName evidence="2">Uncharacterized protein</fullName>
    </submittedName>
</protein>
<keyword evidence="3" id="KW-1185">Reference proteome</keyword>